<dbReference type="EMBL" id="JBHTKL010000006">
    <property type="protein sequence ID" value="MFD1020914.1"/>
    <property type="molecule type" value="Genomic_DNA"/>
</dbReference>
<protein>
    <recommendedName>
        <fullName evidence="3">DUF5640 domain-containing protein</fullName>
    </recommendedName>
</protein>
<proteinExistence type="predicted"/>
<comment type="caution">
    <text evidence="1">The sequence shown here is derived from an EMBL/GenBank/DDBJ whole genome shotgun (WGS) entry which is preliminary data.</text>
</comment>
<evidence type="ECO:0000313" key="1">
    <source>
        <dbReference type="EMBL" id="MFD1020914.1"/>
    </source>
</evidence>
<dbReference type="Proteomes" id="UP001596990">
    <property type="component" value="Unassembled WGS sequence"/>
</dbReference>
<keyword evidence="2" id="KW-1185">Reference proteome</keyword>
<sequence>MIFKRSLLLLLLVLMGCENEETEPMMFKGENENWKTALVMEQEEEGHVRYKVNITYKKDDEPYIQKWVDGQEVDLDFYIKGLRKKPKMYHTSMFYGSEGHWVTFVDNQSVAEPFNREDAFVLTLRLDDNEEEVTLRFDEDGTEDLEEIDGDVIGNSLKEPLDEEKG</sequence>
<reference evidence="2" key="1">
    <citation type="journal article" date="2019" name="Int. J. Syst. Evol. Microbiol.">
        <title>The Global Catalogue of Microorganisms (GCM) 10K type strain sequencing project: providing services to taxonomists for standard genome sequencing and annotation.</title>
        <authorList>
            <consortium name="The Broad Institute Genomics Platform"/>
            <consortium name="The Broad Institute Genome Sequencing Center for Infectious Disease"/>
            <person name="Wu L."/>
            <person name="Ma J."/>
        </authorList>
    </citation>
    <scope>NUCLEOTIDE SEQUENCE [LARGE SCALE GENOMIC DNA]</scope>
    <source>
        <strain evidence="2">CCUG 56607</strain>
    </source>
</reference>
<evidence type="ECO:0000313" key="2">
    <source>
        <dbReference type="Proteomes" id="UP001596990"/>
    </source>
</evidence>
<gene>
    <name evidence="1" type="ORF">ACFQ2J_17125</name>
</gene>
<name>A0ABW3L5Z7_9BACI</name>
<dbReference type="RefSeq" id="WP_386063430.1">
    <property type="nucleotide sequence ID" value="NZ_JBHTKL010000006.1"/>
</dbReference>
<evidence type="ECO:0008006" key="3">
    <source>
        <dbReference type="Google" id="ProtNLM"/>
    </source>
</evidence>
<organism evidence="1 2">
    <name type="scientific">Thalassobacillus hwangdonensis</name>
    <dbReference type="NCBI Taxonomy" id="546108"/>
    <lineage>
        <taxon>Bacteria</taxon>
        <taxon>Bacillati</taxon>
        <taxon>Bacillota</taxon>
        <taxon>Bacilli</taxon>
        <taxon>Bacillales</taxon>
        <taxon>Bacillaceae</taxon>
        <taxon>Thalassobacillus</taxon>
    </lineage>
</organism>
<accession>A0ABW3L5Z7</accession>
<dbReference type="PROSITE" id="PS51257">
    <property type="entry name" value="PROKAR_LIPOPROTEIN"/>
    <property type="match status" value="1"/>
</dbReference>